<dbReference type="GO" id="GO:0045892">
    <property type="term" value="P:negative regulation of DNA-templated transcription"/>
    <property type="evidence" value="ECO:0007669"/>
    <property type="project" value="TreeGrafter"/>
</dbReference>
<dbReference type="GO" id="GO:0003700">
    <property type="term" value="F:DNA-binding transcription factor activity"/>
    <property type="evidence" value="ECO:0007669"/>
    <property type="project" value="InterPro"/>
</dbReference>
<dbReference type="CDD" id="cd07377">
    <property type="entry name" value="WHTH_GntR"/>
    <property type="match status" value="1"/>
</dbReference>
<dbReference type="Gene3D" id="1.10.10.10">
    <property type="entry name" value="Winged helix-like DNA-binding domain superfamily/Winged helix DNA-binding domain"/>
    <property type="match status" value="1"/>
</dbReference>
<evidence type="ECO:0000256" key="1">
    <source>
        <dbReference type="ARBA" id="ARBA00023015"/>
    </source>
</evidence>
<dbReference type="SMART" id="SM00866">
    <property type="entry name" value="UTRA"/>
    <property type="match status" value="1"/>
</dbReference>
<keyword evidence="1" id="KW-0805">Transcription regulation</keyword>
<sequence>MNPTEEPLLPSRRIANDLRDSITSGALEPGEKLPSERELAQRYGTARNTAREAMRLLADEGLVDAQHGRGVFVRAKRQLFRFGSERYSRRLREETGLSPYRAELARQGMTARVDCTSIERVDPPGRVRERLELADDAQVIRRENWYYADEAPVQLGITYIPVDVAGDTVLASSANMGKGSLYARFEERGHAITRVREEICARMPTRDEVTGLSIPDGVPVIDVLHTGIDQEGTPFEVTHFIMRADFAALDYNMPVED</sequence>
<keyword evidence="6" id="KW-1185">Reference proteome</keyword>
<dbReference type="SUPFAM" id="SSF64288">
    <property type="entry name" value="Chorismate lyase-like"/>
    <property type="match status" value="1"/>
</dbReference>
<keyword evidence="2" id="KW-0238">DNA-binding</keyword>
<dbReference type="PANTHER" id="PTHR44846:SF17">
    <property type="entry name" value="GNTR-FAMILY TRANSCRIPTIONAL REGULATOR"/>
    <property type="match status" value="1"/>
</dbReference>
<feature type="domain" description="HTH gntR-type" evidence="4">
    <location>
        <begin position="8"/>
        <end position="76"/>
    </location>
</feature>
<reference evidence="5 6" key="1">
    <citation type="submission" date="2020-07" db="EMBL/GenBank/DDBJ databases">
        <title>Sequencing the genomes of 1000 actinobacteria strains.</title>
        <authorList>
            <person name="Klenk H.-P."/>
        </authorList>
    </citation>
    <scope>NUCLEOTIDE SEQUENCE [LARGE SCALE GENOMIC DNA]</scope>
    <source>
        <strain evidence="5 6">DSM 44442</strain>
    </source>
</reference>
<dbReference type="Pfam" id="PF00392">
    <property type="entry name" value="GntR"/>
    <property type="match status" value="1"/>
</dbReference>
<dbReference type="InterPro" id="IPR011663">
    <property type="entry name" value="UTRA"/>
</dbReference>
<accession>A0A7Z0JAJ0</accession>
<comment type="caution">
    <text evidence="5">The sequence shown here is derived from an EMBL/GenBank/DDBJ whole genome shotgun (WGS) entry which is preliminary data.</text>
</comment>
<gene>
    <name evidence="5" type="ORF">HNR10_002366</name>
</gene>
<dbReference type="SUPFAM" id="SSF46785">
    <property type="entry name" value="Winged helix' DNA-binding domain"/>
    <property type="match status" value="1"/>
</dbReference>
<dbReference type="PRINTS" id="PR00035">
    <property type="entry name" value="HTHGNTR"/>
</dbReference>
<organism evidence="5 6">
    <name type="scientific">Nocardiopsis aegyptia</name>
    <dbReference type="NCBI Taxonomy" id="220378"/>
    <lineage>
        <taxon>Bacteria</taxon>
        <taxon>Bacillati</taxon>
        <taxon>Actinomycetota</taxon>
        <taxon>Actinomycetes</taxon>
        <taxon>Streptosporangiales</taxon>
        <taxon>Nocardiopsidaceae</taxon>
        <taxon>Nocardiopsis</taxon>
    </lineage>
</organism>
<dbReference type="InterPro" id="IPR050679">
    <property type="entry name" value="Bact_HTH_transcr_reg"/>
</dbReference>
<dbReference type="InterPro" id="IPR000524">
    <property type="entry name" value="Tscrpt_reg_HTH_GntR"/>
</dbReference>
<dbReference type="RefSeq" id="WP_179823118.1">
    <property type="nucleotide sequence ID" value="NZ_JACCFS010000001.1"/>
</dbReference>
<dbReference type="InterPro" id="IPR036388">
    <property type="entry name" value="WH-like_DNA-bd_sf"/>
</dbReference>
<dbReference type="AlphaFoldDB" id="A0A7Z0JAJ0"/>
<dbReference type="Gene3D" id="3.40.1410.10">
    <property type="entry name" value="Chorismate lyase-like"/>
    <property type="match status" value="1"/>
</dbReference>
<evidence type="ECO:0000256" key="2">
    <source>
        <dbReference type="ARBA" id="ARBA00023125"/>
    </source>
</evidence>
<protein>
    <submittedName>
        <fullName evidence="5">GntR family transcriptional regulator</fullName>
    </submittedName>
</protein>
<name>A0A7Z0JAJ0_9ACTN</name>
<dbReference type="InterPro" id="IPR028978">
    <property type="entry name" value="Chorismate_lyase_/UTRA_dom_sf"/>
</dbReference>
<evidence type="ECO:0000256" key="3">
    <source>
        <dbReference type="ARBA" id="ARBA00023163"/>
    </source>
</evidence>
<evidence type="ECO:0000313" key="6">
    <source>
        <dbReference type="Proteomes" id="UP000572051"/>
    </source>
</evidence>
<dbReference type="Proteomes" id="UP000572051">
    <property type="component" value="Unassembled WGS sequence"/>
</dbReference>
<evidence type="ECO:0000313" key="5">
    <source>
        <dbReference type="EMBL" id="NYJ34485.1"/>
    </source>
</evidence>
<evidence type="ECO:0000259" key="4">
    <source>
        <dbReference type="PROSITE" id="PS50949"/>
    </source>
</evidence>
<keyword evidence="3" id="KW-0804">Transcription</keyword>
<dbReference type="EMBL" id="JACCFS010000001">
    <property type="protein sequence ID" value="NYJ34485.1"/>
    <property type="molecule type" value="Genomic_DNA"/>
</dbReference>
<dbReference type="Pfam" id="PF07702">
    <property type="entry name" value="UTRA"/>
    <property type="match status" value="1"/>
</dbReference>
<dbReference type="GO" id="GO:0003677">
    <property type="term" value="F:DNA binding"/>
    <property type="evidence" value="ECO:0007669"/>
    <property type="project" value="UniProtKB-KW"/>
</dbReference>
<dbReference type="PROSITE" id="PS50949">
    <property type="entry name" value="HTH_GNTR"/>
    <property type="match status" value="1"/>
</dbReference>
<dbReference type="InterPro" id="IPR036390">
    <property type="entry name" value="WH_DNA-bd_sf"/>
</dbReference>
<dbReference type="SMART" id="SM00345">
    <property type="entry name" value="HTH_GNTR"/>
    <property type="match status" value="1"/>
</dbReference>
<dbReference type="PANTHER" id="PTHR44846">
    <property type="entry name" value="MANNOSYL-D-GLYCERATE TRANSPORT/METABOLISM SYSTEM REPRESSOR MNGR-RELATED"/>
    <property type="match status" value="1"/>
</dbReference>
<proteinExistence type="predicted"/>